<keyword evidence="4" id="KW-1185">Reference proteome</keyword>
<feature type="region of interest" description="Disordered" evidence="1">
    <location>
        <begin position="1"/>
        <end position="34"/>
    </location>
</feature>
<feature type="region of interest" description="Disordered" evidence="1">
    <location>
        <begin position="334"/>
        <end position="374"/>
    </location>
</feature>
<dbReference type="EMBL" id="JAJSPL020000063">
    <property type="protein sequence ID" value="KAK7730372.1"/>
    <property type="molecule type" value="Genomic_DNA"/>
</dbReference>
<evidence type="ECO:0000259" key="2">
    <source>
        <dbReference type="Pfam" id="PF12776"/>
    </source>
</evidence>
<feature type="domain" description="Myb/SANT-like" evidence="2">
    <location>
        <begin position="35"/>
        <end position="129"/>
    </location>
</feature>
<feature type="compositionally biased region" description="Low complexity" evidence="1">
    <location>
        <begin position="339"/>
        <end position="361"/>
    </location>
</feature>
<feature type="compositionally biased region" description="Polar residues" evidence="1">
    <location>
        <begin position="11"/>
        <end position="28"/>
    </location>
</feature>
<sequence length="524" mass="56510">MSDGEDYGSPEATQVNDSNAGRQHTPSNRKGPRFSWTPAYEKTFFRSLCQSVKIGLKDNHSFKQEAWDRACQALAEQHNAYPNKGHLINKSDNARKKFRLWRGLREDPEFLYNPNTKVVTASEEAWRAHIEALTLAAQLQREPLSKSLRNRPFEHEEYMEILFPDVVGSGGAPKRITKPRRKGTDVMPDADELDDTPGTNVLNLLSADNTMFQTTPTQTPIQPPTVPSNGNIRPTSTILPARTSIASSSALTPPDEEPGHSTHTRKRLLPSNNGAGPSTEKRRRTGGGGNNNYIDLTHSAQLANGDNPILQLGSISRSSSNGASNTISGALASQQNTHSNNNNNSNSNIGNNNTSSSSTVGVGSGGGGGGGLTRQQQFQDAMMTIAEQIRAQRFGAPQPQPHNYPQQAMDIFFRDFGDEDQDLQIKIGEKVLCDNNKAMMFCMMPEDLRRHWVKRLRELHNRVPGEAAGVVPGAGAGAGPNQGILVPGPGVGGVAGGGNALAPGSMQMAAVGNHPMMRNGSQVG</sequence>
<dbReference type="PANTHER" id="PTHR46929">
    <property type="entry name" value="EXPRESSED PROTEIN"/>
    <property type="match status" value="1"/>
</dbReference>
<dbReference type="Pfam" id="PF12776">
    <property type="entry name" value="Myb_DNA-bind_3"/>
    <property type="match status" value="1"/>
</dbReference>
<dbReference type="PANTHER" id="PTHR46929:SF3">
    <property type="entry name" value="MYB_SANT-LIKE DOMAIN-CONTAINING PROTEIN"/>
    <property type="match status" value="1"/>
</dbReference>
<gene>
    <name evidence="3" type="ORF">SLS53_009072</name>
</gene>
<feature type="region of interest" description="Disordered" evidence="1">
    <location>
        <begin position="172"/>
        <end position="197"/>
    </location>
</feature>
<feature type="compositionally biased region" description="Polar residues" evidence="1">
    <location>
        <begin position="228"/>
        <end position="251"/>
    </location>
</feature>
<evidence type="ECO:0000313" key="4">
    <source>
        <dbReference type="Proteomes" id="UP001320245"/>
    </source>
</evidence>
<protein>
    <recommendedName>
        <fullName evidence="2">Myb/SANT-like domain-containing protein</fullName>
    </recommendedName>
</protein>
<dbReference type="AlphaFoldDB" id="A0AAN9U4L7"/>
<dbReference type="Proteomes" id="UP001320245">
    <property type="component" value="Unassembled WGS sequence"/>
</dbReference>
<dbReference type="InterPro" id="IPR024752">
    <property type="entry name" value="Myb/SANT-like_dom"/>
</dbReference>
<evidence type="ECO:0000256" key="1">
    <source>
        <dbReference type="SAM" id="MobiDB-lite"/>
    </source>
</evidence>
<proteinExistence type="predicted"/>
<organism evidence="3 4">
    <name type="scientific">Cytospora paraplurivora</name>
    <dbReference type="NCBI Taxonomy" id="2898453"/>
    <lineage>
        <taxon>Eukaryota</taxon>
        <taxon>Fungi</taxon>
        <taxon>Dikarya</taxon>
        <taxon>Ascomycota</taxon>
        <taxon>Pezizomycotina</taxon>
        <taxon>Sordariomycetes</taxon>
        <taxon>Sordariomycetidae</taxon>
        <taxon>Diaporthales</taxon>
        <taxon>Cytosporaceae</taxon>
        <taxon>Cytospora</taxon>
    </lineage>
</organism>
<reference evidence="3 4" key="1">
    <citation type="journal article" date="2023" name="PLoS ONE">
        <title>Cytospora paraplurivora sp. nov. isolated from orchards with fruit tree decline syndrome in Ontario, Canada.</title>
        <authorList>
            <person name="Ilyukhin E."/>
            <person name="Nguyen H.D.T."/>
            <person name="Castle A.J."/>
            <person name="Ellouze W."/>
        </authorList>
    </citation>
    <scope>NUCLEOTIDE SEQUENCE [LARGE SCALE GENOMIC DNA]</scope>
    <source>
        <strain evidence="3 4">FDS-564</strain>
    </source>
</reference>
<name>A0AAN9U4L7_9PEZI</name>
<feature type="compositionally biased region" description="Gly residues" evidence="1">
    <location>
        <begin position="362"/>
        <end position="372"/>
    </location>
</feature>
<comment type="caution">
    <text evidence="3">The sequence shown here is derived from an EMBL/GenBank/DDBJ whole genome shotgun (WGS) entry which is preliminary data.</text>
</comment>
<evidence type="ECO:0000313" key="3">
    <source>
        <dbReference type="EMBL" id="KAK7730372.1"/>
    </source>
</evidence>
<feature type="region of interest" description="Disordered" evidence="1">
    <location>
        <begin position="215"/>
        <end position="295"/>
    </location>
</feature>
<accession>A0AAN9U4L7</accession>